<keyword evidence="1" id="KW-0812">Transmembrane</keyword>
<feature type="transmembrane region" description="Helical" evidence="1">
    <location>
        <begin position="26"/>
        <end position="46"/>
    </location>
</feature>
<dbReference type="InterPro" id="IPR053170">
    <property type="entry name" value="Transcription_regulator"/>
</dbReference>
<protein>
    <submittedName>
        <fullName evidence="2">Hydrolase</fullName>
    </submittedName>
</protein>
<evidence type="ECO:0000313" key="2">
    <source>
        <dbReference type="EMBL" id="BBO75536.1"/>
    </source>
</evidence>
<reference evidence="2 3" key="1">
    <citation type="submission" date="2019-11" db="EMBL/GenBank/DDBJ databases">
        <title>Comparative genomics of hydrocarbon-degrading Desulfosarcina strains.</title>
        <authorList>
            <person name="Watanabe M."/>
            <person name="Kojima H."/>
            <person name="Fukui M."/>
        </authorList>
    </citation>
    <scope>NUCLEOTIDE SEQUENCE [LARGE SCALE GENOMIC DNA]</scope>
    <source>
        <strain evidence="2 3">PP31</strain>
    </source>
</reference>
<dbReference type="OrthoDB" id="9781927at2"/>
<dbReference type="AlphaFoldDB" id="A0A5K7Z1I0"/>
<keyword evidence="1" id="KW-1133">Transmembrane helix</keyword>
<proteinExistence type="predicted"/>
<dbReference type="Proteomes" id="UP000427769">
    <property type="component" value="Chromosome"/>
</dbReference>
<keyword evidence="3" id="KW-1185">Reference proteome</keyword>
<evidence type="ECO:0000313" key="3">
    <source>
        <dbReference type="Proteomes" id="UP000427769"/>
    </source>
</evidence>
<dbReference type="PANTHER" id="PTHR40031:SF1">
    <property type="entry name" value="MEMBRANE-BOUND METAL-DEPENDENT HYDROLASE"/>
    <property type="match status" value="1"/>
</dbReference>
<dbReference type="RefSeq" id="WP_155304447.1">
    <property type="nucleotide sequence ID" value="NZ_AP021875.1"/>
</dbReference>
<dbReference type="EMBL" id="AP021875">
    <property type="protein sequence ID" value="BBO75536.1"/>
    <property type="molecule type" value="Genomic_DNA"/>
</dbReference>
<dbReference type="InterPro" id="IPR007404">
    <property type="entry name" value="YdjM-like"/>
</dbReference>
<organism evidence="2 3">
    <name type="scientific">Desulfosarcina widdelii</name>
    <dbReference type="NCBI Taxonomy" id="947919"/>
    <lineage>
        <taxon>Bacteria</taxon>
        <taxon>Pseudomonadati</taxon>
        <taxon>Thermodesulfobacteriota</taxon>
        <taxon>Desulfobacteria</taxon>
        <taxon>Desulfobacterales</taxon>
        <taxon>Desulfosarcinaceae</taxon>
        <taxon>Desulfosarcina</taxon>
    </lineage>
</organism>
<evidence type="ECO:0000256" key="1">
    <source>
        <dbReference type="SAM" id="Phobius"/>
    </source>
</evidence>
<dbReference type="KEGG" id="dwd:DSCW_29530"/>
<gene>
    <name evidence="2" type="ORF">DSCW_29530</name>
</gene>
<dbReference type="GO" id="GO:0016787">
    <property type="term" value="F:hydrolase activity"/>
    <property type="evidence" value="ECO:0007669"/>
    <property type="project" value="UniProtKB-KW"/>
</dbReference>
<dbReference type="PANTHER" id="PTHR40031">
    <property type="entry name" value="HYPOTHETICAL MEMBRANE SPANNING PROTEIN"/>
    <property type="match status" value="1"/>
</dbReference>
<keyword evidence="1" id="KW-0472">Membrane</keyword>
<sequence length="334" mass="38314">MDSLTQLTFGAACGEAILGKKVGRKALVWGAVLGTLPDLDVFIPLGGPVDNFVYHRGFSHSLILLVLLSPMIAWLISNIHSDTKRYYRRWVLLAFLVLETSVLLDLLTIYGTQIFWPFDTTPMALPILFIIDPLFTLPILSGVLAALVLKRNRSLGHRLNSVGLFLSLIYLAWAFGAGEFVERRVKEKLAHQQVSHSQLISSPAPFTTLLWRVVGIDKDRYFETYFSLFDKETPLLVDFHPRNLALMTGIEEHPPVVKLKWFTRGYYAFSTVDEDVVMTDLRMGSEPDYVFRFKVARLNDLQPYPIDDERLKTSQDWRRLAWVWKRIWNARPEG</sequence>
<feature type="transmembrane region" description="Helical" evidence="1">
    <location>
        <begin position="161"/>
        <end position="181"/>
    </location>
</feature>
<name>A0A5K7Z1I0_9BACT</name>
<dbReference type="Pfam" id="PF04307">
    <property type="entry name" value="YdjM"/>
    <property type="match status" value="1"/>
</dbReference>
<accession>A0A5K7Z1I0</accession>
<feature type="transmembrane region" description="Helical" evidence="1">
    <location>
        <begin position="123"/>
        <end position="149"/>
    </location>
</feature>
<keyword evidence="2" id="KW-0378">Hydrolase</keyword>
<feature type="transmembrane region" description="Helical" evidence="1">
    <location>
        <begin position="58"/>
        <end position="78"/>
    </location>
</feature>
<feature type="transmembrane region" description="Helical" evidence="1">
    <location>
        <begin position="90"/>
        <end position="111"/>
    </location>
</feature>